<feature type="compositionally biased region" description="Polar residues" evidence="2">
    <location>
        <begin position="184"/>
        <end position="199"/>
    </location>
</feature>
<proteinExistence type="predicted"/>
<feature type="coiled-coil region" evidence="1">
    <location>
        <begin position="906"/>
        <end position="970"/>
    </location>
</feature>
<sequence length="1099" mass="120666">MPSQSERSSPRFRRKEKGTSSEKNGAQTSTPVEKNLKSARKMISMTGEVSSASPDLTDLRKRQSHGLAPPSSFEALVSPPRRLRNSIAVTPKIPSFASPGQAASLFRKKKSRARYPAPPPPETFYESSPSPDGRKEGRKVEGNASNDDFPSSDTCGLEDVEEAEKVSVAEKVEESSFHQRMHCSISSPPLMNSPESPSSGRGRKAKNSDSEQQAAMMKRSLSPPPLSPEVDSNLPERGRKLKVLAPDLPLTFRKTTSGSSSRSVSRSISPSVSRSSRSESPSVSPDGRKAQSMAANFFSSLSSPTGAGAEFRRRESVSSGPPPSFKHLVSPESMRGRKSIAVPDGLSSVSGHGGPGATFRKRESMSPGAPPSFRAAALSPGSLRGRRSVAVPGGLLSASSHDGPDGSSRGRRSVVVPDGLSSVSSHDGPGAKFRRRESLSESPASIAARGGFLLSVSSHDGPGASPGAMSPGSLRGRRSIAVSGGLLSTSSHDRPGAVSPGSLRGRRSVGVQGSLLSASSHDGPGATSPGSLQGRRSVAVSGALSSRENSISPSVSPERWKPKSMSTFLSPGSDQGGIKEGFGQRGSQHNSSKGLTTPPSSRRSFAVPGDLSSLSAHGPRRTRQSIAIIGNLSSLSSHDGGGSLNALVTPTQLGRKGLGMINEKEIPSFASPRGQKMQASKKWTSTYLDKPMGGPRGAVKKNKKEMSPVALGQLSGSYMEKSPGGFNSRVSMSPGSLSRLSISKMAMVMPQNLDDTPEDISIQVTIPDIELKILARKEQQKKALEYSVPEHIRKYREREERVKTAAEEKEYQQRELAIAYIYGWAARTRYKNMRRERDKKLAKIAKEKSAMELRYRSALRVQTRYRMYVKRKRYLHLIDCRRRRAKNSKQIKKIEKRLAKIPKEASAELKTLKKEHLKKKKEMKREMKKLKVTDAEQQNQNLIEYLREENRKLRELRQSMQADHSLLQKQFGMLDTKSAEIDKRFNSLKKFVAHKNESLQKTETVLQKCRHKYLPNHRKELANRNLHCVIEMRIKDLYQKRLDRILDEVSTVAKERELRKDAKRATREVNRELSKLPVLEKPADLIELLEELDWTRKYS</sequence>
<feature type="compositionally biased region" description="Polar residues" evidence="2">
    <location>
        <begin position="543"/>
        <end position="555"/>
    </location>
</feature>
<accession>A0AAD2FYF2</accession>
<feature type="compositionally biased region" description="Polar residues" evidence="2">
    <location>
        <begin position="293"/>
        <end position="305"/>
    </location>
</feature>
<reference evidence="3" key="1">
    <citation type="submission" date="2023-08" db="EMBL/GenBank/DDBJ databases">
        <authorList>
            <person name="Audoor S."/>
            <person name="Bilcke G."/>
        </authorList>
    </citation>
    <scope>NUCLEOTIDE SEQUENCE</scope>
</reference>
<dbReference type="EMBL" id="CAKOGP040001881">
    <property type="protein sequence ID" value="CAJ1955343.1"/>
    <property type="molecule type" value="Genomic_DNA"/>
</dbReference>
<gene>
    <name evidence="3" type="ORF">CYCCA115_LOCUS15706</name>
</gene>
<feature type="region of interest" description="Disordered" evidence="2">
    <location>
        <begin position="1"/>
        <end position="620"/>
    </location>
</feature>
<feature type="compositionally biased region" description="Basic and acidic residues" evidence="2">
    <location>
        <begin position="163"/>
        <end position="177"/>
    </location>
</feature>
<evidence type="ECO:0000256" key="1">
    <source>
        <dbReference type="SAM" id="Coils"/>
    </source>
</evidence>
<feature type="compositionally biased region" description="Low complexity" evidence="2">
    <location>
        <begin position="257"/>
        <end position="285"/>
    </location>
</feature>
<evidence type="ECO:0000313" key="3">
    <source>
        <dbReference type="EMBL" id="CAJ1955343.1"/>
    </source>
</evidence>
<feature type="compositionally biased region" description="Polar residues" evidence="2">
    <location>
        <begin position="21"/>
        <end position="32"/>
    </location>
</feature>
<feature type="compositionally biased region" description="Basic and acidic residues" evidence="2">
    <location>
        <begin position="132"/>
        <end position="141"/>
    </location>
</feature>
<feature type="compositionally biased region" description="Low complexity" evidence="2">
    <location>
        <begin position="461"/>
        <end position="473"/>
    </location>
</feature>
<keyword evidence="1" id="KW-0175">Coiled coil</keyword>
<name>A0AAD2FYF2_9STRA</name>
<evidence type="ECO:0000313" key="4">
    <source>
        <dbReference type="Proteomes" id="UP001295423"/>
    </source>
</evidence>
<evidence type="ECO:0000256" key="2">
    <source>
        <dbReference type="SAM" id="MobiDB-lite"/>
    </source>
</evidence>
<comment type="caution">
    <text evidence="3">The sequence shown here is derived from an EMBL/GenBank/DDBJ whole genome shotgun (WGS) entry which is preliminary data.</text>
</comment>
<dbReference type="PROSITE" id="PS50096">
    <property type="entry name" value="IQ"/>
    <property type="match status" value="1"/>
</dbReference>
<organism evidence="3 4">
    <name type="scientific">Cylindrotheca closterium</name>
    <dbReference type="NCBI Taxonomy" id="2856"/>
    <lineage>
        <taxon>Eukaryota</taxon>
        <taxon>Sar</taxon>
        <taxon>Stramenopiles</taxon>
        <taxon>Ochrophyta</taxon>
        <taxon>Bacillariophyta</taxon>
        <taxon>Bacillariophyceae</taxon>
        <taxon>Bacillariophycidae</taxon>
        <taxon>Bacillariales</taxon>
        <taxon>Bacillariaceae</taxon>
        <taxon>Cylindrotheca</taxon>
    </lineage>
</organism>
<dbReference type="Proteomes" id="UP001295423">
    <property type="component" value="Unassembled WGS sequence"/>
</dbReference>
<feature type="compositionally biased region" description="Polar residues" evidence="2">
    <location>
        <begin position="143"/>
        <end position="154"/>
    </location>
</feature>
<protein>
    <submittedName>
        <fullName evidence="3">Uncharacterized protein</fullName>
    </submittedName>
</protein>
<dbReference type="AlphaFoldDB" id="A0AAD2FYF2"/>
<feature type="compositionally biased region" description="Polar residues" evidence="2">
    <location>
        <begin position="564"/>
        <end position="573"/>
    </location>
</feature>
<feature type="compositionally biased region" description="Polar residues" evidence="2">
    <location>
        <begin position="585"/>
        <end position="603"/>
    </location>
</feature>
<feature type="compositionally biased region" description="Gly residues" evidence="2">
    <location>
        <begin position="574"/>
        <end position="584"/>
    </location>
</feature>
<keyword evidence="4" id="KW-1185">Reference proteome</keyword>